<reference evidence="2 3" key="1">
    <citation type="journal article" date="2013" name="Curr. Biol.">
        <title>The Genome of the Foraminiferan Reticulomyxa filosa.</title>
        <authorList>
            <person name="Glockner G."/>
            <person name="Hulsmann N."/>
            <person name="Schleicher M."/>
            <person name="Noegel A.A."/>
            <person name="Eichinger L."/>
            <person name="Gallinger C."/>
            <person name="Pawlowski J."/>
            <person name="Sierra R."/>
            <person name="Euteneuer U."/>
            <person name="Pillet L."/>
            <person name="Moustafa A."/>
            <person name="Platzer M."/>
            <person name="Groth M."/>
            <person name="Szafranski K."/>
            <person name="Schliwa M."/>
        </authorList>
    </citation>
    <scope>NUCLEOTIDE SEQUENCE [LARGE SCALE GENOMIC DNA]</scope>
</reference>
<gene>
    <name evidence="2" type="ORF">RFI_21164</name>
</gene>
<evidence type="ECO:0000313" key="2">
    <source>
        <dbReference type="EMBL" id="ETO16192.1"/>
    </source>
</evidence>
<keyword evidence="3" id="KW-1185">Reference proteome</keyword>
<sequence>MFKEGVVAYYDTDSCIVHNDFAKGMTEKGLGRLVDERSDCKIIEFRSNGPKSYLLTTKNKKEEIKYEGFRYKDISKKCWIVVSGKNDHTFGTSKDKIFENNAVASFLNNFTRNLRAKCEEEFLTFTSIKATKTIDSLQFNSMAFSKEYKMWFPFGYDFDKVDKQAIKKYGPSHRINEEEKNFDVLLGVLTPESDTSSPSFDNSFNDENYRENSNNFIYEQQEKEFPCLNKIRKMEENEEVIEEETEKKETEEEDDNDDEMHWSLSEKKIGRKRNFNEMEENDEKESTNGRNTKQRKIAI</sequence>
<feature type="compositionally biased region" description="Basic and acidic residues" evidence="1">
    <location>
        <begin position="259"/>
        <end position="268"/>
    </location>
</feature>
<accession>X6MRV4</accession>
<dbReference type="InterPro" id="IPR023211">
    <property type="entry name" value="DNA_pol_palm_dom_sf"/>
</dbReference>
<dbReference type="EMBL" id="ASPP01018494">
    <property type="protein sequence ID" value="ETO16192.1"/>
    <property type="molecule type" value="Genomic_DNA"/>
</dbReference>
<dbReference type="Gene3D" id="3.90.1600.10">
    <property type="entry name" value="Palm domain of DNA polymerase"/>
    <property type="match status" value="1"/>
</dbReference>
<comment type="caution">
    <text evidence="2">The sequence shown here is derived from an EMBL/GenBank/DDBJ whole genome shotgun (WGS) entry which is preliminary data.</text>
</comment>
<protein>
    <submittedName>
        <fullName evidence="2">Uncharacterized protein</fullName>
    </submittedName>
</protein>
<dbReference type="InterPro" id="IPR043502">
    <property type="entry name" value="DNA/RNA_pol_sf"/>
</dbReference>
<organism evidence="2 3">
    <name type="scientific">Reticulomyxa filosa</name>
    <dbReference type="NCBI Taxonomy" id="46433"/>
    <lineage>
        <taxon>Eukaryota</taxon>
        <taxon>Sar</taxon>
        <taxon>Rhizaria</taxon>
        <taxon>Retaria</taxon>
        <taxon>Foraminifera</taxon>
        <taxon>Monothalamids</taxon>
        <taxon>Reticulomyxidae</taxon>
        <taxon>Reticulomyxa</taxon>
    </lineage>
</organism>
<dbReference type="SUPFAM" id="SSF56672">
    <property type="entry name" value="DNA/RNA polymerases"/>
    <property type="match status" value="1"/>
</dbReference>
<proteinExistence type="predicted"/>
<dbReference type="AlphaFoldDB" id="X6MRV4"/>
<evidence type="ECO:0000256" key="1">
    <source>
        <dbReference type="SAM" id="MobiDB-lite"/>
    </source>
</evidence>
<evidence type="ECO:0000313" key="3">
    <source>
        <dbReference type="Proteomes" id="UP000023152"/>
    </source>
</evidence>
<name>X6MRV4_RETFI</name>
<feature type="region of interest" description="Disordered" evidence="1">
    <location>
        <begin position="236"/>
        <end position="299"/>
    </location>
</feature>
<dbReference type="Proteomes" id="UP000023152">
    <property type="component" value="Unassembled WGS sequence"/>
</dbReference>